<keyword evidence="5 7" id="KW-1133">Transmembrane helix</keyword>
<feature type="transmembrane region" description="Helical" evidence="7">
    <location>
        <begin position="20"/>
        <end position="40"/>
    </location>
</feature>
<feature type="transmembrane region" description="Helical" evidence="7">
    <location>
        <begin position="84"/>
        <end position="114"/>
    </location>
</feature>
<sequence>MGYMDPGNFATNIEAGSHYGYGLLWVVLLSSLIAMLFQALSARIGIVTGKNLAELCREHFPARVTMAMWLASELAAIATDLAEFLGGALALSLLFHLPMLISMGIVAALTCAILSLEKRGFRPLEILIATLVAVIGGTYLCELMIAPPEWPAVIANTFVPHLKDSGALTLAVGIVGATIMPHTLYLHSGLTQNRVMAKSSSERRRLIDFSNREVLLALGAAALVNMAMVIMAATVFHRVAPGISDIGAAYRTLIPVLGGGAAAIFLVGLLASGISSSVVGTMAGQVIMQGFVRTRIPVAVRRLVTIAPSFAIVAMGCNVTRAMIVSQVVLSMALPLPMVALLLLSGKRPVMGEFAVKRRTIVLASIAALVIVGLNIMLIWQAVA</sequence>
<keyword evidence="8" id="KW-0614">Plasmid</keyword>
<feature type="transmembrane region" description="Helical" evidence="7">
    <location>
        <begin position="166"/>
        <end position="186"/>
    </location>
</feature>
<evidence type="ECO:0000256" key="6">
    <source>
        <dbReference type="ARBA" id="ARBA00023136"/>
    </source>
</evidence>
<evidence type="ECO:0000256" key="1">
    <source>
        <dbReference type="ARBA" id="ARBA00004141"/>
    </source>
</evidence>
<dbReference type="PRINTS" id="PR00447">
    <property type="entry name" value="NATRESASSCMP"/>
</dbReference>
<name>A0A7I8BVY7_9BURK</name>
<dbReference type="GO" id="GO:0005886">
    <property type="term" value="C:plasma membrane"/>
    <property type="evidence" value="ECO:0007669"/>
    <property type="project" value="TreeGrafter"/>
</dbReference>
<accession>A0A7I8BVY7</accession>
<reference evidence="8 9" key="1">
    <citation type="journal article" date="2020" name="Genes (Basel)">
        <title>Genomic Comparison of Insect Gut Symbionts from Divergent Burkholderia Subclades.</title>
        <authorList>
            <person name="Takeshita K."/>
            <person name="Kikuchi Y."/>
        </authorList>
    </citation>
    <scope>NUCLEOTIDE SEQUENCE [LARGE SCALE GENOMIC DNA]</scope>
    <source>
        <strain evidence="8 9">PGU16</strain>
        <plasmid evidence="8 9">PPGU16_p1</plasmid>
    </source>
</reference>
<dbReference type="NCBIfam" id="NF001923">
    <property type="entry name" value="PRK00701.1"/>
    <property type="match status" value="1"/>
</dbReference>
<dbReference type="NCBIfam" id="TIGR01197">
    <property type="entry name" value="nramp"/>
    <property type="match status" value="1"/>
</dbReference>
<feature type="transmembrane region" description="Helical" evidence="7">
    <location>
        <begin position="360"/>
        <end position="383"/>
    </location>
</feature>
<dbReference type="GO" id="GO:0034755">
    <property type="term" value="P:iron ion transmembrane transport"/>
    <property type="evidence" value="ECO:0007669"/>
    <property type="project" value="TreeGrafter"/>
</dbReference>
<dbReference type="PANTHER" id="PTHR11706:SF33">
    <property type="entry name" value="NATURAL RESISTANCE-ASSOCIATED MACROPHAGE PROTEIN 2"/>
    <property type="match status" value="1"/>
</dbReference>
<feature type="transmembrane region" description="Helical" evidence="7">
    <location>
        <begin position="214"/>
        <end position="236"/>
    </location>
</feature>
<dbReference type="KEGG" id="plad:PPGU16_60330"/>
<feature type="transmembrane region" description="Helical" evidence="7">
    <location>
        <begin position="126"/>
        <end position="146"/>
    </location>
</feature>
<keyword evidence="3 7" id="KW-0812">Transmembrane</keyword>
<dbReference type="PANTHER" id="PTHR11706">
    <property type="entry name" value="SOLUTE CARRIER PROTEIN FAMILY 11 MEMBER"/>
    <property type="match status" value="1"/>
</dbReference>
<comment type="subcellular location">
    <subcellularLocation>
        <location evidence="1">Membrane</location>
        <topology evidence="1">Multi-pass membrane protein</topology>
    </subcellularLocation>
</comment>
<evidence type="ECO:0000256" key="4">
    <source>
        <dbReference type="ARBA" id="ARBA00022847"/>
    </source>
</evidence>
<organism evidence="8 9">
    <name type="scientific">Paraburkholderia largidicola</name>
    <dbReference type="NCBI Taxonomy" id="3014751"/>
    <lineage>
        <taxon>Bacteria</taxon>
        <taxon>Pseudomonadati</taxon>
        <taxon>Pseudomonadota</taxon>
        <taxon>Betaproteobacteria</taxon>
        <taxon>Burkholderiales</taxon>
        <taxon>Burkholderiaceae</taxon>
        <taxon>Paraburkholderia</taxon>
    </lineage>
</organism>
<evidence type="ECO:0000313" key="9">
    <source>
        <dbReference type="Proteomes" id="UP000510888"/>
    </source>
</evidence>
<proteinExistence type="predicted"/>
<dbReference type="Pfam" id="PF01566">
    <property type="entry name" value="Nramp"/>
    <property type="match status" value="1"/>
</dbReference>
<evidence type="ECO:0000313" key="8">
    <source>
        <dbReference type="EMBL" id="BCF92966.1"/>
    </source>
</evidence>
<feature type="transmembrane region" description="Helical" evidence="7">
    <location>
        <begin position="299"/>
        <end position="316"/>
    </location>
</feature>
<evidence type="ECO:0000256" key="5">
    <source>
        <dbReference type="ARBA" id="ARBA00022989"/>
    </source>
</evidence>
<dbReference type="AlphaFoldDB" id="A0A7I8BVY7"/>
<dbReference type="EMBL" id="AP023176">
    <property type="protein sequence ID" value="BCF92966.1"/>
    <property type="molecule type" value="Genomic_DNA"/>
</dbReference>
<gene>
    <name evidence="8" type="primary">mntH_1</name>
    <name evidence="8" type="ORF">PPGU16_60330</name>
</gene>
<feature type="transmembrane region" description="Helical" evidence="7">
    <location>
        <begin position="256"/>
        <end position="279"/>
    </location>
</feature>
<dbReference type="GO" id="GO:0005384">
    <property type="term" value="F:manganese ion transmembrane transporter activity"/>
    <property type="evidence" value="ECO:0007669"/>
    <property type="project" value="TreeGrafter"/>
</dbReference>
<dbReference type="InterPro" id="IPR001046">
    <property type="entry name" value="NRAMP_fam"/>
</dbReference>
<dbReference type="GO" id="GO:0015293">
    <property type="term" value="F:symporter activity"/>
    <property type="evidence" value="ECO:0007669"/>
    <property type="project" value="UniProtKB-KW"/>
</dbReference>
<keyword evidence="4" id="KW-0769">Symport</keyword>
<keyword evidence="6 7" id="KW-0472">Membrane</keyword>
<dbReference type="GO" id="GO:0015086">
    <property type="term" value="F:cadmium ion transmembrane transporter activity"/>
    <property type="evidence" value="ECO:0007669"/>
    <property type="project" value="TreeGrafter"/>
</dbReference>
<dbReference type="NCBIfam" id="NF037982">
    <property type="entry name" value="Nramp_1"/>
    <property type="match status" value="1"/>
</dbReference>
<keyword evidence="9" id="KW-1185">Reference proteome</keyword>
<protein>
    <submittedName>
        <fullName evidence="8">Divalent metal cation transporter MntH</fullName>
    </submittedName>
</protein>
<dbReference type="Proteomes" id="UP000510888">
    <property type="component" value="Plasmid PPGU16_p1"/>
</dbReference>
<evidence type="ECO:0000256" key="3">
    <source>
        <dbReference type="ARBA" id="ARBA00022692"/>
    </source>
</evidence>
<feature type="transmembrane region" description="Helical" evidence="7">
    <location>
        <begin position="322"/>
        <end position="344"/>
    </location>
</feature>
<keyword evidence="2" id="KW-0813">Transport</keyword>
<evidence type="ECO:0000256" key="2">
    <source>
        <dbReference type="ARBA" id="ARBA00022448"/>
    </source>
</evidence>
<geneLocation type="plasmid" evidence="8 9">
    <name>PPGU16_p1</name>
</geneLocation>
<evidence type="ECO:0000256" key="7">
    <source>
        <dbReference type="SAM" id="Phobius"/>
    </source>
</evidence>